<dbReference type="AlphaFoldDB" id="A0A9E6R8Z1"/>
<feature type="active site" description="Proton acceptor" evidence="5">
    <location>
        <position position="146"/>
    </location>
</feature>
<evidence type="ECO:0000313" key="7">
    <source>
        <dbReference type="EMBL" id="QZO00269.1"/>
    </source>
</evidence>
<evidence type="ECO:0000256" key="3">
    <source>
        <dbReference type="ARBA" id="ARBA00022801"/>
    </source>
</evidence>
<dbReference type="InterPro" id="IPR002933">
    <property type="entry name" value="Peptidase_M20"/>
</dbReference>
<name>A0A9E6R8Z1_9HYPH</name>
<dbReference type="PANTHER" id="PTHR43808">
    <property type="entry name" value="ACETYLORNITHINE DEACETYLASE"/>
    <property type="match status" value="1"/>
</dbReference>
<keyword evidence="8" id="KW-1185">Reference proteome</keyword>
<sequence>MDLTKLPFDADLMLAGLRRWVECESPTFEPHAVNAMMDLAAADLAAAGAEARRVPGPPGLGDCVLAEFPHPRRGEKGVLVMGHLDTVHALGTIETFPFRREGGRAYGPGILDMKGGNFLCVEAIAALARAGLETPLPVRVLFTSDEEIGSPGCRALIEAEAARAAYVLVPEPANLDGGLVTGRYAIARYDLEARGLSSHAGADLRKGRSAIAEMARRIGEIEAMTDEDCTFSVGVIHGGRWVNCVPQACRAEALSMAKRQADLDRGVERMLALTEVDETGIGFRVTRGVTRPVWEPSGATMAMYEIAREIAKELGFELTHGSAGAGSDANFTGAMGVPSLDGLGVRGEGWHTLNEHIEVDSLPERARLVAGLLMRLK</sequence>
<dbReference type="NCBIfam" id="NF005678">
    <property type="entry name" value="PRK07473.1"/>
    <property type="match status" value="1"/>
</dbReference>
<reference evidence="7" key="1">
    <citation type="submission" date="2021-08" db="EMBL/GenBank/DDBJ databases">
        <authorList>
            <person name="Zhang H."/>
            <person name="Xu M."/>
            <person name="Yu Z."/>
            <person name="Yang L."/>
            <person name="Cai Y."/>
        </authorList>
    </citation>
    <scope>NUCLEOTIDE SEQUENCE</scope>
    <source>
        <strain evidence="7">CHL1</strain>
    </source>
</reference>
<dbReference type="EMBL" id="CP081869">
    <property type="protein sequence ID" value="QZO00269.1"/>
    <property type="molecule type" value="Genomic_DNA"/>
</dbReference>
<dbReference type="SUPFAM" id="SSF55031">
    <property type="entry name" value="Bacterial exopeptidase dimerisation domain"/>
    <property type="match status" value="1"/>
</dbReference>
<dbReference type="Proteomes" id="UP000825701">
    <property type="component" value="Chromosome"/>
</dbReference>
<dbReference type="SUPFAM" id="SSF53187">
    <property type="entry name" value="Zn-dependent exopeptidases"/>
    <property type="match status" value="1"/>
</dbReference>
<proteinExistence type="predicted"/>
<comment type="cofactor">
    <cofactor evidence="1">
        <name>Zn(2+)</name>
        <dbReference type="ChEBI" id="CHEBI:29105"/>
    </cofactor>
</comment>
<keyword evidence="2" id="KW-0479">Metal-binding</keyword>
<evidence type="ECO:0000256" key="2">
    <source>
        <dbReference type="ARBA" id="ARBA00022723"/>
    </source>
</evidence>
<dbReference type="InterPro" id="IPR050072">
    <property type="entry name" value="Peptidase_M20A"/>
</dbReference>
<accession>A0A9E6R8Z1</accession>
<dbReference type="Pfam" id="PF07687">
    <property type="entry name" value="M20_dimer"/>
    <property type="match status" value="1"/>
</dbReference>
<evidence type="ECO:0000313" key="8">
    <source>
        <dbReference type="Proteomes" id="UP000825701"/>
    </source>
</evidence>
<dbReference type="InterPro" id="IPR001261">
    <property type="entry name" value="ArgE/DapE_CS"/>
</dbReference>
<dbReference type="CDD" id="cd03885">
    <property type="entry name" value="M20_CPDG2"/>
    <property type="match status" value="1"/>
</dbReference>
<gene>
    <name evidence="7" type="ORF">K6K41_00175</name>
</gene>
<feature type="active site" evidence="5">
    <location>
        <position position="85"/>
    </location>
</feature>
<protein>
    <submittedName>
        <fullName evidence="7">M20/M25/M40 family metallo-hydrolase</fullName>
    </submittedName>
</protein>
<dbReference type="InterPro" id="IPR017150">
    <property type="entry name" value="Pept_M20_glutamate_carboxypep"/>
</dbReference>
<dbReference type="InterPro" id="IPR011650">
    <property type="entry name" value="Peptidase_M20_dimer"/>
</dbReference>
<dbReference type="InterPro" id="IPR036264">
    <property type="entry name" value="Bact_exopeptidase_dim_dom"/>
</dbReference>
<feature type="domain" description="Peptidase M20 dimerisation" evidence="6">
    <location>
        <begin position="182"/>
        <end position="270"/>
    </location>
</feature>
<dbReference type="RefSeq" id="WP_261403452.1">
    <property type="nucleotide sequence ID" value="NZ_CP081869.1"/>
</dbReference>
<dbReference type="KEGG" id="cmet:K6K41_00175"/>
<evidence type="ECO:0000259" key="6">
    <source>
        <dbReference type="Pfam" id="PF07687"/>
    </source>
</evidence>
<organism evidence="7 8">
    <name type="scientific">Chenggangzhangella methanolivorans</name>
    <dbReference type="NCBI Taxonomy" id="1437009"/>
    <lineage>
        <taxon>Bacteria</taxon>
        <taxon>Pseudomonadati</taxon>
        <taxon>Pseudomonadota</taxon>
        <taxon>Alphaproteobacteria</taxon>
        <taxon>Hyphomicrobiales</taxon>
        <taxon>Methylopilaceae</taxon>
        <taxon>Chenggangzhangella</taxon>
    </lineage>
</organism>
<dbReference type="GO" id="GO:0016787">
    <property type="term" value="F:hydrolase activity"/>
    <property type="evidence" value="ECO:0007669"/>
    <property type="project" value="UniProtKB-KW"/>
</dbReference>
<evidence type="ECO:0000256" key="4">
    <source>
        <dbReference type="ARBA" id="ARBA00022833"/>
    </source>
</evidence>
<dbReference type="Gene3D" id="3.30.70.360">
    <property type="match status" value="1"/>
</dbReference>
<evidence type="ECO:0000256" key="5">
    <source>
        <dbReference type="PIRSR" id="PIRSR037238-1"/>
    </source>
</evidence>
<keyword evidence="4" id="KW-0862">Zinc</keyword>
<dbReference type="PIRSF" id="PIRSF037238">
    <property type="entry name" value="Carboxypeptidase_G2"/>
    <property type="match status" value="1"/>
</dbReference>
<evidence type="ECO:0000256" key="1">
    <source>
        <dbReference type="ARBA" id="ARBA00001947"/>
    </source>
</evidence>
<dbReference type="Pfam" id="PF01546">
    <property type="entry name" value="Peptidase_M20"/>
    <property type="match status" value="1"/>
</dbReference>
<dbReference type="PANTHER" id="PTHR43808:SF9">
    <property type="entry name" value="BLL0789 PROTEIN"/>
    <property type="match status" value="1"/>
</dbReference>
<dbReference type="PROSITE" id="PS00758">
    <property type="entry name" value="ARGE_DAPE_CPG2_1"/>
    <property type="match status" value="1"/>
</dbReference>
<keyword evidence="3" id="KW-0378">Hydrolase</keyword>
<dbReference type="GO" id="GO:0046872">
    <property type="term" value="F:metal ion binding"/>
    <property type="evidence" value="ECO:0007669"/>
    <property type="project" value="UniProtKB-KW"/>
</dbReference>
<dbReference type="Gene3D" id="3.40.630.10">
    <property type="entry name" value="Zn peptidases"/>
    <property type="match status" value="1"/>
</dbReference>